<dbReference type="RefSeq" id="WP_164358103.1">
    <property type="nucleotide sequence ID" value="NZ_JAAGME010001029.1"/>
</dbReference>
<evidence type="ECO:0000259" key="1">
    <source>
        <dbReference type="Pfam" id="PF13700"/>
    </source>
</evidence>
<dbReference type="InterPro" id="IPR025296">
    <property type="entry name" value="DUF4158"/>
</dbReference>
<comment type="caution">
    <text evidence="2">The sequence shown here is derived from an EMBL/GenBank/DDBJ whole genome shotgun (WGS) entry which is preliminary data.</text>
</comment>
<feature type="domain" description="DUF4158" evidence="1">
    <location>
        <begin position="5"/>
        <end position="60"/>
    </location>
</feature>
<dbReference type="EMBL" id="JAAGME010001029">
    <property type="protein sequence ID" value="NEB70183.1"/>
    <property type="molecule type" value="Genomic_DNA"/>
</dbReference>
<evidence type="ECO:0000313" key="2">
    <source>
        <dbReference type="EMBL" id="NEB70183.1"/>
    </source>
</evidence>
<accession>A0A6N9VBV2</accession>
<dbReference type="AlphaFoldDB" id="A0A6N9VBV2"/>
<evidence type="ECO:0000313" key="3">
    <source>
        <dbReference type="Proteomes" id="UP000471648"/>
    </source>
</evidence>
<proteinExistence type="predicted"/>
<reference evidence="2 3" key="1">
    <citation type="submission" date="2020-01" db="EMBL/GenBank/DDBJ databases">
        <title>Insect and environment-associated Actinomycetes.</title>
        <authorList>
            <person name="Currrie C."/>
            <person name="Chevrette M."/>
            <person name="Carlson C."/>
            <person name="Stubbendieck R."/>
            <person name="Wendt-Pienkowski E."/>
        </authorList>
    </citation>
    <scope>NUCLEOTIDE SEQUENCE [LARGE SCALE GENOMIC DNA]</scope>
    <source>
        <strain evidence="2 3">SID14438</strain>
    </source>
</reference>
<dbReference type="Pfam" id="PF13700">
    <property type="entry name" value="DUF4158"/>
    <property type="match status" value="1"/>
</dbReference>
<protein>
    <submittedName>
        <fullName evidence="2">DUF4158 domain-containing protein</fullName>
    </submittedName>
</protein>
<feature type="non-terminal residue" evidence="2">
    <location>
        <position position="60"/>
    </location>
</feature>
<sequence length="60" mass="7117">MPVEFLSDEQAEAYGTFAEEPTRPELERFFFLDDVDRDLIALRRTEHHRLGFALQMCTVR</sequence>
<gene>
    <name evidence="2" type="ORF">G3I39_24475</name>
</gene>
<organism evidence="2 3">
    <name type="scientific">Streptomyces microflavus</name>
    <name type="common">Streptomyces lipmanii</name>
    <dbReference type="NCBI Taxonomy" id="1919"/>
    <lineage>
        <taxon>Bacteria</taxon>
        <taxon>Bacillati</taxon>
        <taxon>Actinomycetota</taxon>
        <taxon>Actinomycetes</taxon>
        <taxon>Kitasatosporales</taxon>
        <taxon>Streptomycetaceae</taxon>
        <taxon>Streptomyces</taxon>
    </lineage>
</organism>
<name>A0A6N9VBV2_STRMI</name>
<dbReference type="Proteomes" id="UP000471648">
    <property type="component" value="Unassembled WGS sequence"/>
</dbReference>